<gene>
    <name evidence="1" type="ORF">UMAG_02112</name>
</gene>
<dbReference type="Proteomes" id="UP000000561">
    <property type="component" value="Chromosome 5"/>
</dbReference>
<reference evidence="1 2" key="1">
    <citation type="journal article" date="2006" name="Nature">
        <title>Insights from the genome of the biotrophic fungal plant pathogen Ustilago maydis.</title>
        <authorList>
            <person name="Kamper J."/>
            <person name="Kahmann R."/>
            <person name="Bolker M."/>
            <person name="Ma L.J."/>
            <person name="Brefort T."/>
            <person name="Saville B.J."/>
            <person name="Banuett F."/>
            <person name="Kronstad J.W."/>
            <person name="Gold S.E."/>
            <person name="Muller O."/>
            <person name="Perlin M.H."/>
            <person name="Wosten H.A."/>
            <person name="de Vries R."/>
            <person name="Ruiz-Herrera J."/>
            <person name="Reynaga-Pena C.G."/>
            <person name="Snetselaar K."/>
            <person name="McCann M."/>
            <person name="Perez-Martin J."/>
            <person name="Feldbrugge M."/>
            <person name="Basse C.W."/>
            <person name="Steinberg G."/>
            <person name="Ibeas J.I."/>
            <person name="Holloman W."/>
            <person name="Guzman P."/>
            <person name="Farman M."/>
            <person name="Stajich J.E."/>
            <person name="Sentandreu R."/>
            <person name="Gonzalez-Prieto J.M."/>
            <person name="Kennell J.C."/>
            <person name="Molina L."/>
            <person name="Schirawski J."/>
            <person name="Mendoza-Mendoza A."/>
            <person name="Greilinger D."/>
            <person name="Munch K."/>
            <person name="Rossel N."/>
            <person name="Scherer M."/>
            <person name="Vranes M."/>
            <person name="Ladendorf O."/>
            <person name="Vincon V."/>
            <person name="Fuchs U."/>
            <person name="Sandrock B."/>
            <person name="Meng S."/>
            <person name="Ho E.C."/>
            <person name="Cahill M.J."/>
            <person name="Boyce K.J."/>
            <person name="Klose J."/>
            <person name="Klosterman S.J."/>
            <person name="Deelstra H.J."/>
            <person name="Ortiz-Castellanos L."/>
            <person name="Li W."/>
            <person name="Sanchez-Alonso P."/>
            <person name="Schreier P.H."/>
            <person name="Hauser-Hahn I."/>
            <person name="Vaupel M."/>
            <person name="Koopmann E."/>
            <person name="Friedrich G."/>
            <person name="Voss H."/>
            <person name="Schluter T."/>
            <person name="Margolis J."/>
            <person name="Platt D."/>
            <person name="Swimmer C."/>
            <person name="Gnirke A."/>
            <person name="Chen F."/>
            <person name="Vysotskaia V."/>
            <person name="Mannhaupt G."/>
            <person name="Guldener U."/>
            <person name="Munsterkotter M."/>
            <person name="Haase D."/>
            <person name="Oesterheld M."/>
            <person name="Mewes H.W."/>
            <person name="Mauceli E.W."/>
            <person name="DeCaprio D."/>
            <person name="Wade C.M."/>
            <person name="Butler J."/>
            <person name="Young S."/>
            <person name="Jaffe D.B."/>
            <person name="Calvo S."/>
            <person name="Nusbaum C."/>
            <person name="Galagan J."/>
            <person name="Birren B.W."/>
        </authorList>
    </citation>
    <scope>NUCLEOTIDE SEQUENCE [LARGE SCALE GENOMIC DNA]</scope>
    <source>
        <strain evidence="2">DSM 14603 / FGSC 9021 / UM521</strain>
    </source>
</reference>
<keyword evidence="2" id="KW-1185">Reference proteome</keyword>
<organism evidence="1 2">
    <name type="scientific">Mycosarcoma maydis</name>
    <name type="common">Corn smut fungus</name>
    <name type="synonym">Ustilago maydis</name>
    <dbReference type="NCBI Taxonomy" id="5270"/>
    <lineage>
        <taxon>Eukaryota</taxon>
        <taxon>Fungi</taxon>
        <taxon>Dikarya</taxon>
        <taxon>Basidiomycota</taxon>
        <taxon>Ustilaginomycotina</taxon>
        <taxon>Ustilaginomycetes</taxon>
        <taxon>Ustilaginales</taxon>
        <taxon>Ustilaginaceae</taxon>
        <taxon>Mycosarcoma</taxon>
    </lineage>
</organism>
<dbReference type="RefSeq" id="XP_011388474.1">
    <property type="nucleotide sequence ID" value="XM_011390172.1"/>
</dbReference>
<dbReference type="AlphaFoldDB" id="A0A0D1C809"/>
<proteinExistence type="predicted"/>
<dbReference type="VEuPathDB" id="FungiDB:UMAG_02112"/>
<protein>
    <submittedName>
        <fullName evidence="1">Uncharacterized protein</fullName>
    </submittedName>
</protein>
<name>A0A0D1C809_MYCMD</name>
<evidence type="ECO:0000313" key="2">
    <source>
        <dbReference type="Proteomes" id="UP000000561"/>
    </source>
</evidence>
<dbReference type="InParanoid" id="A0A0D1C809"/>
<dbReference type="EMBL" id="CM003144">
    <property type="protein sequence ID" value="KIS69577.1"/>
    <property type="molecule type" value="Genomic_DNA"/>
</dbReference>
<evidence type="ECO:0000313" key="1">
    <source>
        <dbReference type="EMBL" id="KIS69577.1"/>
    </source>
</evidence>
<accession>A0A0D1C809</accession>
<sequence>MGNVRKEARVRLLKVPSSVVDSAVEPRMSSLVVYLDHFKYMSIHATSATRLASPASCERMPPSDSALIADNRLGRSLTPVQQPKPLKKEKRLRTIADDGSPSAACTSLRELIKLRQHTTSLVEVTSLLATDA</sequence>
<dbReference type="KEGG" id="uma:UMAG_02112"/>
<dbReference type="GeneID" id="23562933"/>